<feature type="chain" id="PRO_5045195436" description="DUF11 domain-containing protein" evidence="1">
    <location>
        <begin position="28"/>
        <end position="185"/>
    </location>
</feature>
<keyword evidence="4" id="KW-1185">Reference proteome</keyword>
<dbReference type="EMBL" id="BAAAZP010000049">
    <property type="protein sequence ID" value="GAA3662138.1"/>
    <property type="molecule type" value="Genomic_DNA"/>
</dbReference>
<evidence type="ECO:0000259" key="2">
    <source>
        <dbReference type="Pfam" id="PF01345"/>
    </source>
</evidence>
<dbReference type="RefSeq" id="WP_344876738.1">
    <property type="nucleotide sequence ID" value="NZ_BAAAZP010000049.1"/>
</dbReference>
<evidence type="ECO:0000313" key="3">
    <source>
        <dbReference type="EMBL" id="GAA3662138.1"/>
    </source>
</evidence>
<proteinExistence type="predicted"/>
<organism evidence="3 4">
    <name type="scientific">Nonomuraea antimicrobica</name>
    <dbReference type="NCBI Taxonomy" id="561173"/>
    <lineage>
        <taxon>Bacteria</taxon>
        <taxon>Bacillati</taxon>
        <taxon>Actinomycetota</taxon>
        <taxon>Actinomycetes</taxon>
        <taxon>Streptosporangiales</taxon>
        <taxon>Streptosporangiaceae</taxon>
        <taxon>Nonomuraea</taxon>
    </lineage>
</organism>
<feature type="domain" description="DUF11" evidence="2">
    <location>
        <begin position="53"/>
        <end position="148"/>
    </location>
</feature>
<accession>A0ABP7BL85</accession>
<name>A0ABP7BL85_9ACTN</name>
<reference evidence="4" key="1">
    <citation type="journal article" date="2019" name="Int. J. Syst. Evol. Microbiol.">
        <title>The Global Catalogue of Microorganisms (GCM) 10K type strain sequencing project: providing services to taxonomists for standard genome sequencing and annotation.</title>
        <authorList>
            <consortium name="The Broad Institute Genomics Platform"/>
            <consortium name="The Broad Institute Genome Sequencing Center for Infectious Disease"/>
            <person name="Wu L."/>
            <person name="Ma J."/>
        </authorList>
    </citation>
    <scope>NUCLEOTIDE SEQUENCE [LARGE SCALE GENOMIC DNA]</scope>
    <source>
        <strain evidence="4">JCM 16904</strain>
    </source>
</reference>
<gene>
    <name evidence="3" type="ORF">GCM10022224_027320</name>
</gene>
<dbReference type="Pfam" id="PF01345">
    <property type="entry name" value="DUF11"/>
    <property type="match status" value="1"/>
</dbReference>
<comment type="caution">
    <text evidence="3">The sequence shown here is derived from an EMBL/GenBank/DDBJ whole genome shotgun (WGS) entry which is preliminary data.</text>
</comment>
<protein>
    <recommendedName>
        <fullName evidence="2">DUF11 domain-containing protein</fullName>
    </recommendedName>
</protein>
<feature type="signal peptide" evidence="1">
    <location>
        <begin position="1"/>
        <end position="27"/>
    </location>
</feature>
<evidence type="ECO:0000256" key="1">
    <source>
        <dbReference type="SAM" id="SignalP"/>
    </source>
</evidence>
<dbReference type="Proteomes" id="UP001500902">
    <property type="component" value="Unassembled WGS sequence"/>
</dbReference>
<keyword evidence="1" id="KW-0732">Signal</keyword>
<evidence type="ECO:0000313" key="4">
    <source>
        <dbReference type="Proteomes" id="UP001500902"/>
    </source>
</evidence>
<dbReference type="InterPro" id="IPR001434">
    <property type="entry name" value="OmcB-like_DUF11"/>
</dbReference>
<sequence length="185" mass="19762">MRNSLTKVAALALAAGALLVPAVPASATTVATGSTATVLDEPFSVFDVQVKAPKTVKSGGKITYKIVATNKGPHYADAWFVGGALPKGADLRRVEYTTSVKGTECGLEGRALYCWLPQILEKGDSVTMTFEVRLKKSAKGTQQATLGVISYDVQTGMENMSREELERLGIPEHGYAKTVKTKIVR</sequence>